<dbReference type="Proteomes" id="UP000316083">
    <property type="component" value="Unassembled WGS sequence"/>
</dbReference>
<proteinExistence type="predicted"/>
<gene>
    <name evidence="1" type="ORF">FBZ82_105163</name>
</gene>
<evidence type="ECO:0000313" key="1">
    <source>
        <dbReference type="EMBL" id="TWA69006.1"/>
    </source>
</evidence>
<evidence type="ECO:0000313" key="2">
    <source>
        <dbReference type="Proteomes" id="UP000316083"/>
    </source>
</evidence>
<comment type="caution">
    <text evidence="1">The sequence shown here is derived from an EMBL/GenBank/DDBJ whole genome shotgun (WGS) entry which is preliminary data.</text>
</comment>
<reference evidence="1 2" key="1">
    <citation type="submission" date="2019-06" db="EMBL/GenBank/DDBJ databases">
        <title>Genomic Encyclopedia of Type Strains, Phase IV (KMG-V): Genome sequencing to study the core and pangenomes of soil and plant-associated prokaryotes.</title>
        <authorList>
            <person name="Whitman W."/>
        </authorList>
    </citation>
    <scope>NUCLEOTIDE SEQUENCE [LARGE SCALE GENOMIC DNA]</scope>
    <source>
        <strain evidence="1 2">BR 11796</strain>
    </source>
</reference>
<dbReference type="EMBL" id="VITF01000005">
    <property type="protein sequence ID" value="TWA69006.1"/>
    <property type="molecule type" value="Genomic_DNA"/>
</dbReference>
<organism evidence="1 2">
    <name type="scientific">Azospirillum brasilense</name>
    <dbReference type="NCBI Taxonomy" id="192"/>
    <lineage>
        <taxon>Bacteria</taxon>
        <taxon>Pseudomonadati</taxon>
        <taxon>Pseudomonadota</taxon>
        <taxon>Alphaproteobacteria</taxon>
        <taxon>Rhodospirillales</taxon>
        <taxon>Azospirillaceae</taxon>
        <taxon>Azospirillum</taxon>
    </lineage>
</organism>
<sequence>MPVSIPADITLCTHYGDGMLLTSELMTLEQRFFLNWNALQNRLLHTPGVLEGLAVTQGDGNQLSVGSGAGFDAVGRFLVLPGEGVSLTVPGGSSAPCYLHLLFPDPVPVSEFATTMNLAASPRVGDTEEAPGSGVLLAEIRRDAAGAVTGVIDRRQPVRSRLPAPLTDAG</sequence>
<accession>A0A560B8T7</accession>
<dbReference type="AlphaFoldDB" id="A0A560B8T7"/>
<protein>
    <submittedName>
        <fullName evidence="1">Uncharacterized protein</fullName>
    </submittedName>
</protein>
<name>A0A560B8T7_AZOBR</name>
<dbReference type="RefSeq" id="WP_145675937.1">
    <property type="nucleotide sequence ID" value="NZ_VITF01000005.1"/>
</dbReference>